<organism evidence="2 3">
    <name type="scientific">Actinokineospora iranica</name>
    <dbReference type="NCBI Taxonomy" id="1271860"/>
    <lineage>
        <taxon>Bacteria</taxon>
        <taxon>Bacillati</taxon>
        <taxon>Actinomycetota</taxon>
        <taxon>Actinomycetes</taxon>
        <taxon>Pseudonocardiales</taxon>
        <taxon>Pseudonocardiaceae</taxon>
        <taxon>Actinokineospora</taxon>
    </lineage>
</organism>
<evidence type="ECO:0000259" key="1">
    <source>
        <dbReference type="PROSITE" id="PS51186"/>
    </source>
</evidence>
<proteinExistence type="predicted"/>
<keyword evidence="3" id="KW-1185">Reference proteome</keyword>
<protein>
    <recommendedName>
        <fullName evidence="1">N-acetyltransferase domain-containing protein</fullName>
    </recommendedName>
</protein>
<evidence type="ECO:0000313" key="2">
    <source>
        <dbReference type="EMBL" id="SDC66338.1"/>
    </source>
</evidence>
<dbReference type="PANTHER" id="PTHR43072">
    <property type="entry name" value="N-ACETYLTRANSFERASE"/>
    <property type="match status" value="1"/>
</dbReference>
<dbReference type="InterPro" id="IPR016794">
    <property type="entry name" value="UCP21603_acetyltransf"/>
</dbReference>
<dbReference type="SUPFAM" id="SSF55729">
    <property type="entry name" value="Acyl-CoA N-acyltransferases (Nat)"/>
    <property type="match status" value="1"/>
</dbReference>
<dbReference type="PROSITE" id="PS51186">
    <property type="entry name" value="GNAT"/>
    <property type="match status" value="1"/>
</dbReference>
<dbReference type="PIRSF" id="PIRSF021603">
    <property type="entry name" value="UCP21603_acetyltransf"/>
    <property type="match status" value="1"/>
</dbReference>
<dbReference type="InterPro" id="IPR025289">
    <property type="entry name" value="DUF4081"/>
</dbReference>
<dbReference type="STRING" id="1271860.SAMN05216174_103329"/>
<dbReference type="InterPro" id="IPR000182">
    <property type="entry name" value="GNAT_dom"/>
</dbReference>
<dbReference type="AlphaFoldDB" id="A0A1G6NEX0"/>
<gene>
    <name evidence="2" type="ORF">SAMN05216174_103329</name>
</gene>
<sequence>MIWHARGVLRLAGARLLDERDGQAVRAVLTADPVASCMVASRIESVGLDPWRLGGEVWGCDIRGLRTVGRLDALCFAGPNLIPLRGKRSALRAFADRALRRRRMCSSMVGPAEQVLGLWAELETDWGPAREVRDDQPLMAVSTAPLVTPDSLVRPVRPDELDRYLPAAVNMFIEEVGIDPRLGDGGASYRARVAELIAAGRAFARFEGGDVVFKAEIGAMSSTVGQIQGVWVHPDRRGHGLGAAGTAAVVQRLVTSMGRTASLYVNGYNAPARAAYERVGFTQVGQYATVLF</sequence>
<feature type="domain" description="N-acetyltransferase" evidence="1">
    <location>
        <begin position="151"/>
        <end position="292"/>
    </location>
</feature>
<dbReference type="Pfam" id="PF13312">
    <property type="entry name" value="DUF4081"/>
    <property type="match status" value="1"/>
</dbReference>
<dbReference type="InterPro" id="IPR013653">
    <property type="entry name" value="GCN5-like_dom"/>
</dbReference>
<dbReference type="Pfam" id="PF08445">
    <property type="entry name" value="FR47"/>
    <property type="match status" value="1"/>
</dbReference>
<name>A0A1G6NEX0_9PSEU</name>
<dbReference type="InterPro" id="IPR016181">
    <property type="entry name" value="Acyl_CoA_acyltransferase"/>
</dbReference>
<dbReference type="EMBL" id="FMZZ01000003">
    <property type="protein sequence ID" value="SDC66338.1"/>
    <property type="molecule type" value="Genomic_DNA"/>
</dbReference>
<dbReference type="Proteomes" id="UP000199501">
    <property type="component" value="Unassembled WGS sequence"/>
</dbReference>
<reference evidence="3" key="1">
    <citation type="submission" date="2016-10" db="EMBL/GenBank/DDBJ databases">
        <authorList>
            <person name="Varghese N."/>
            <person name="Submissions S."/>
        </authorList>
    </citation>
    <scope>NUCLEOTIDE SEQUENCE [LARGE SCALE GENOMIC DNA]</scope>
    <source>
        <strain evidence="3">IBRC-M 10403</strain>
    </source>
</reference>
<dbReference type="PANTHER" id="PTHR43072:SF54">
    <property type="entry name" value="GCN5-RELATED N-ACETYLTRANSFERASE"/>
    <property type="match status" value="1"/>
</dbReference>
<dbReference type="GO" id="GO:0016747">
    <property type="term" value="F:acyltransferase activity, transferring groups other than amino-acyl groups"/>
    <property type="evidence" value="ECO:0007669"/>
    <property type="project" value="InterPro"/>
</dbReference>
<dbReference type="Gene3D" id="3.40.630.30">
    <property type="match status" value="1"/>
</dbReference>
<accession>A0A1G6NEX0</accession>
<evidence type="ECO:0000313" key="3">
    <source>
        <dbReference type="Proteomes" id="UP000199501"/>
    </source>
</evidence>